<evidence type="ECO:0000313" key="2">
    <source>
        <dbReference type="EMBL" id="MDM7892942.1"/>
    </source>
</evidence>
<keyword evidence="3" id="KW-1185">Reference proteome</keyword>
<evidence type="ECO:0008006" key="4">
    <source>
        <dbReference type="Google" id="ProtNLM"/>
    </source>
</evidence>
<dbReference type="RefSeq" id="WP_289475101.1">
    <property type="nucleotide sequence ID" value="NZ_JAUCMN010000012.1"/>
</dbReference>
<name>A0ABT7TTL0_9MICO</name>
<organism evidence="2 3">
    <name type="scientific">Curtobacterium caseinilyticum</name>
    <dbReference type="NCBI Taxonomy" id="3055137"/>
    <lineage>
        <taxon>Bacteria</taxon>
        <taxon>Bacillati</taxon>
        <taxon>Actinomycetota</taxon>
        <taxon>Actinomycetes</taxon>
        <taxon>Micrococcales</taxon>
        <taxon>Microbacteriaceae</taxon>
        <taxon>Curtobacterium</taxon>
    </lineage>
</organism>
<dbReference type="Proteomes" id="UP001236404">
    <property type="component" value="Unassembled WGS sequence"/>
</dbReference>
<proteinExistence type="predicted"/>
<reference evidence="2 3" key="1">
    <citation type="submission" date="2023-06" db="EMBL/GenBank/DDBJ databases">
        <authorList>
            <person name="Feng G."/>
            <person name="Li J."/>
            <person name="Zhu H."/>
        </authorList>
    </citation>
    <scope>NUCLEOTIDE SEQUENCE [LARGE SCALE GENOMIC DNA]</scope>
    <source>
        <strain evidence="2 3">RHCKG28</strain>
    </source>
</reference>
<dbReference type="EMBL" id="JAUCMN010000012">
    <property type="protein sequence ID" value="MDM7892942.1"/>
    <property type="molecule type" value="Genomic_DNA"/>
</dbReference>
<feature type="region of interest" description="Disordered" evidence="1">
    <location>
        <begin position="134"/>
        <end position="159"/>
    </location>
</feature>
<gene>
    <name evidence="2" type="ORF">QUG93_14710</name>
</gene>
<sequence>MREIIVGGSLRYIDLGEMRMDSTRHGTVAGLRATAAALLTVVVLTGCSAGIGTSPEQAKQSIVTFVEGSTDVVGDGWGTGEGPGLGKCGLGLGQGGVQYVYAKVRAASADPKADVEAVERHWKELGVTTERYQTGGEDPILGVRGRGGPVESSDFRADPRGYTIDGSSQCIVGDFDRMSLGSQD</sequence>
<accession>A0ABT7TTL0</accession>
<evidence type="ECO:0000313" key="3">
    <source>
        <dbReference type="Proteomes" id="UP001236404"/>
    </source>
</evidence>
<evidence type="ECO:0000256" key="1">
    <source>
        <dbReference type="SAM" id="MobiDB-lite"/>
    </source>
</evidence>
<protein>
    <recommendedName>
        <fullName evidence="4">Lipoprotein</fullName>
    </recommendedName>
</protein>
<comment type="caution">
    <text evidence="2">The sequence shown here is derived from an EMBL/GenBank/DDBJ whole genome shotgun (WGS) entry which is preliminary data.</text>
</comment>